<feature type="compositionally biased region" description="Polar residues" evidence="1">
    <location>
        <begin position="42"/>
        <end position="55"/>
    </location>
</feature>
<dbReference type="EMBL" id="KZ613489">
    <property type="protein sequence ID" value="PMD19359.1"/>
    <property type="molecule type" value="Genomic_DNA"/>
</dbReference>
<keyword evidence="3" id="KW-1185">Reference proteome</keyword>
<feature type="compositionally biased region" description="Polar residues" evidence="1">
    <location>
        <begin position="62"/>
        <end position="71"/>
    </location>
</feature>
<evidence type="ECO:0000256" key="1">
    <source>
        <dbReference type="SAM" id="MobiDB-lite"/>
    </source>
</evidence>
<evidence type="ECO:0000313" key="3">
    <source>
        <dbReference type="Proteomes" id="UP000235672"/>
    </source>
</evidence>
<gene>
    <name evidence="2" type="ORF">NA56DRAFT_705526</name>
</gene>
<evidence type="ECO:0000313" key="2">
    <source>
        <dbReference type="EMBL" id="PMD19359.1"/>
    </source>
</evidence>
<organism evidence="2 3">
    <name type="scientific">Hyaloscypha hepaticicola</name>
    <dbReference type="NCBI Taxonomy" id="2082293"/>
    <lineage>
        <taxon>Eukaryota</taxon>
        <taxon>Fungi</taxon>
        <taxon>Dikarya</taxon>
        <taxon>Ascomycota</taxon>
        <taxon>Pezizomycotina</taxon>
        <taxon>Leotiomycetes</taxon>
        <taxon>Helotiales</taxon>
        <taxon>Hyaloscyphaceae</taxon>
        <taxon>Hyaloscypha</taxon>
    </lineage>
</organism>
<sequence>MLAILTNISYLHSCFHLTDRIQTRASRIQSGHSKLHNIRTAGKSTTATSTESLISSADRPHNTQQPAMNSGGSSLRIFEKRLLRAITDRKLKSRRRPAAQTRIPTAYGTAQCKHTKAGGAKAIAMVQESIKPFSPPFIRKTAALIDQVAELVEQLNQVAIDEGSENLCGEKHETLGIPPPKVNGVASKDWF</sequence>
<dbReference type="Proteomes" id="UP000235672">
    <property type="component" value="Unassembled WGS sequence"/>
</dbReference>
<name>A0A2J6PZB0_9HELO</name>
<feature type="region of interest" description="Disordered" evidence="1">
    <location>
        <begin position="39"/>
        <end position="71"/>
    </location>
</feature>
<protein>
    <submittedName>
        <fullName evidence="2">Uncharacterized protein</fullName>
    </submittedName>
</protein>
<dbReference type="AlphaFoldDB" id="A0A2J6PZB0"/>
<accession>A0A2J6PZB0</accession>
<proteinExistence type="predicted"/>
<reference evidence="2 3" key="1">
    <citation type="submission" date="2016-05" db="EMBL/GenBank/DDBJ databases">
        <title>A degradative enzymes factory behind the ericoid mycorrhizal symbiosis.</title>
        <authorList>
            <consortium name="DOE Joint Genome Institute"/>
            <person name="Martino E."/>
            <person name="Morin E."/>
            <person name="Grelet G."/>
            <person name="Kuo A."/>
            <person name="Kohler A."/>
            <person name="Daghino S."/>
            <person name="Barry K."/>
            <person name="Choi C."/>
            <person name="Cichocki N."/>
            <person name="Clum A."/>
            <person name="Copeland A."/>
            <person name="Hainaut M."/>
            <person name="Haridas S."/>
            <person name="Labutti K."/>
            <person name="Lindquist E."/>
            <person name="Lipzen A."/>
            <person name="Khouja H.-R."/>
            <person name="Murat C."/>
            <person name="Ohm R."/>
            <person name="Olson A."/>
            <person name="Spatafora J."/>
            <person name="Veneault-Fourrey C."/>
            <person name="Henrissat B."/>
            <person name="Grigoriev I."/>
            <person name="Martin F."/>
            <person name="Perotto S."/>
        </authorList>
    </citation>
    <scope>NUCLEOTIDE SEQUENCE [LARGE SCALE GENOMIC DNA]</scope>
    <source>
        <strain evidence="2 3">UAMH 7357</strain>
    </source>
</reference>